<dbReference type="Proteomes" id="UP000652720">
    <property type="component" value="Unassembled WGS sequence"/>
</dbReference>
<keyword evidence="4" id="KW-1185">Reference proteome</keyword>
<dbReference type="RefSeq" id="WP_017870874.1">
    <property type="nucleotide sequence ID" value="NZ_BMLZ01000037.1"/>
</dbReference>
<feature type="signal peptide" evidence="1">
    <location>
        <begin position="1"/>
        <end position="20"/>
    </location>
</feature>
<dbReference type="EMBL" id="BMMA01000032">
    <property type="protein sequence ID" value="GGI90255.1"/>
    <property type="molecule type" value="Genomic_DNA"/>
</dbReference>
<name>A0AAV4K759_9DEIO</name>
<dbReference type="Proteomes" id="UP000630135">
    <property type="component" value="Unassembled WGS sequence"/>
</dbReference>
<keyword evidence="1" id="KW-0732">Signal</keyword>
<gene>
    <name evidence="3" type="ORF">GCM10008021_23950</name>
    <name evidence="2" type="ORF">GCM10010914_25830</name>
</gene>
<feature type="chain" id="PRO_5044011181" evidence="1">
    <location>
        <begin position="21"/>
        <end position="158"/>
    </location>
</feature>
<reference evidence="3" key="1">
    <citation type="journal article" date="2014" name="Int. J. Syst. Evol. Microbiol.">
        <title>Complete genome of a new Firmicutes species belonging to the dominant human colonic microbiota ('Ruminococcus bicirculans') reveals two chromosomes and a selective capacity to utilize plant glucans.</title>
        <authorList>
            <consortium name="NISC Comparative Sequencing Program"/>
            <person name="Wegmann U."/>
            <person name="Louis P."/>
            <person name="Goesmann A."/>
            <person name="Henrissat B."/>
            <person name="Duncan S.H."/>
            <person name="Flint H.J."/>
        </authorList>
    </citation>
    <scope>NUCLEOTIDE SEQUENCE</scope>
    <source>
        <strain evidence="3">CGMCC 1.8884</strain>
    </source>
</reference>
<dbReference type="AlphaFoldDB" id="A0AAV4K759"/>
<organism evidence="2 5">
    <name type="scientific">Deinococcus wulumuqiensis</name>
    <dbReference type="NCBI Taxonomy" id="980427"/>
    <lineage>
        <taxon>Bacteria</taxon>
        <taxon>Thermotogati</taxon>
        <taxon>Deinococcota</taxon>
        <taxon>Deinococci</taxon>
        <taxon>Deinococcales</taxon>
        <taxon>Deinococcaceae</taxon>
        <taxon>Deinococcus</taxon>
    </lineage>
</organism>
<dbReference type="EMBL" id="BMLZ01000037">
    <property type="protein sequence ID" value="GGP30744.1"/>
    <property type="molecule type" value="Genomic_DNA"/>
</dbReference>
<evidence type="ECO:0000313" key="3">
    <source>
        <dbReference type="EMBL" id="GGP30744.1"/>
    </source>
</evidence>
<reference evidence="2" key="4">
    <citation type="submission" date="2023-08" db="EMBL/GenBank/DDBJ databases">
        <authorList>
            <person name="Sun Q."/>
            <person name="Zhou Y."/>
        </authorList>
    </citation>
    <scope>NUCLEOTIDE SEQUENCE</scope>
    <source>
        <strain evidence="3">CGMCC 1.8884</strain>
        <strain evidence="2">CGMCC 1.8885</strain>
    </source>
</reference>
<accession>A0AAV4K759</accession>
<dbReference type="GeneID" id="59166271"/>
<comment type="caution">
    <text evidence="2">The sequence shown here is derived from an EMBL/GenBank/DDBJ whole genome shotgun (WGS) entry which is preliminary data.</text>
</comment>
<evidence type="ECO:0000313" key="5">
    <source>
        <dbReference type="Proteomes" id="UP000652720"/>
    </source>
</evidence>
<evidence type="ECO:0000256" key="1">
    <source>
        <dbReference type="SAM" id="SignalP"/>
    </source>
</evidence>
<sequence length="158" mass="17373">MNRGAASFLLSLLVSAFAGGAGPRAAFPLAPGQVWEVSYRTAQTGEKLTLTVGNEERRSPDRQGMRLFGASGPEVEEGRMVAHVQPHYLVASAQRPFFLCIARYGQGRVLGGFLLTGDRNRLEKLLPQRHPNDDYTDAEVYAIARKAGLDTCTLRRLR</sequence>
<evidence type="ECO:0000313" key="4">
    <source>
        <dbReference type="Proteomes" id="UP000630135"/>
    </source>
</evidence>
<evidence type="ECO:0000313" key="2">
    <source>
        <dbReference type="EMBL" id="GGI90255.1"/>
    </source>
</evidence>
<reference evidence="4" key="3">
    <citation type="journal article" date="2019" name="Int. J. Syst. Evol. Microbiol.">
        <title>The Global Catalogue of Microorganisms (GCM) 10K type strain sequencing project: providing services to taxonomists for standard genome sequencing and annotation.</title>
        <authorList>
            <consortium name="The Broad Institute Genomics Platform"/>
            <consortium name="The Broad Institute Genome Sequencing Center for Infectious Disease"/>
            <person name="Wu L."/>
            <person name="Ma J."/>
        </authorList>
    </citation>
    <scope>NUCLEOTIDE SEQUENCE [LARGE SCALE GENOMIC DNA]</scope>
    <source>
        <strain evidence="4">CGMCC 1.8884</strain>
    </source>
</reference>
<proteinExistence type="predicted"/>
<protein>
    <submittedName>
        <fullName evidence="2">Uncharacterized protein</fullName>
    </submittedName>
</protein>
<reference evidence="2" key="2">
    <citation type="journal article" date="2014" name="Int. J. Syst. Evol. Microbiol.">
        <title>Complete genome sequence of Corynebacterium casei LMG S-19264T (=DSM 44701T), isolated from a smear-ripened cheese.</title>
        <authorList>
            <consortium name="US DOE Joint Genome Institute (JGI-PGF)"/>
            <person name="Walter F."/>
            <person name="Albersmeier A."/>
            <person name="Kalinowski J."/>
            <person name="Ruckert C."/>
        </authorList>
    </citation>
    <scope>NUCLEOTIDE SEQUENCE</scope>
    <source>
        <strain evidence="2">CGMCC 1.8885</strain>
    </source>
</reference>